<dbReference type="GO" id="GO:0110001">
    <property type="term" value="C:toxin-antitoxin complex"/>
    <property type="evidence" value="ECO:0007669"/>
    <property type="project" value="InterPro"/>
</dbReference>
<dbReference type="RefSeq" id="WP_119856862.1">
    <property type="nucleotide sequence ID" value="NZ_QYYD01000011.1"/>
</dbReference>
<organism evidence="6 7">
    <name type="scientific">Rhodopseudomonas palustris</name>
    <dbReference type="NCBI Taxonomy" id="1076"/>
    <lineage>
        <taxon>Bacteria</taxon>
        <taxon>Pseudomonadati</taxon>
        <taxon>Pseudomonadota</taxon>
        <taxon>Alphaproteobacteria</taxon>
        <taxon>Hyphomicrobiales</taxon>
        <taxon>Nitrobacteraceae</taxon>
        <taxon>Rhodopseudomonas</taxon>
    </lineage>
</organism>
<name>A0A418VDY0_RHOPL</name>
<evidence type="ECO:0000256" key="3">
    <source>
        <dbReference type="ARBA" id="ARBA00022722"/>
    </source>
</evidence>
<protein>
    <submittedName>
        <fullName evidence="6">DUF86 domain-containing protein</fullName>
    </submittedName>
</protein>
<evidence type="ECO:0000313" key="6">
    <source>
        <dbReference type="EMBL" id="RJF74288.1"/>
    </source>
</evidence>
<dbReference type="PANTHER" id="PTHR34139">
    <property type="entry name" value="UPF0331 PROTEIN MJ0127"/>
    <property type="match status" value="1"/>
</dbReference>
<keyword evidence="1" id="KW-0597">Phosphoprotein</keyword>
<keyword evidence="3" id="KW-0540">Nuclease</keyword>
<dbReference type="GO" id="GO:0016787">
    <property type="term" value="F:hydrolase activity"/>
    <property type="evidence" value="ECO:0007669"/>
    <property type="project" value="UniProtKB-KW"/>
</dbReference>
<dbReference type="EMBL" id="QYYD01000011">
    <property type="protein sequence ID" value="RJF74288.1"/>
    <property type="molecule type" value="Genomic_DNA"/>
</dbReference>
<dbReference type="GO" id="GO:0000166">
    <property type="term" value="F:nucleotide binding"/>
    <property type="evidence" value="ECO:0007669"/>
    <property type="project" value="UniProtKB-KW"/>
</dbReference>
<dbReference type="OrthoDB" id="4829434at2"/>
<evidence type="ECO:0000256" key="5">
    <source>
        <dbReference type="ARBA" id="ARBA00022801"/>
    </source>
</evidence>
<proteinExistence type="predicted"/>
<sequence length="114" mass="13369">MPPSAEDRLRDIIEAIDRIEKMLTNCSQAEFEADIIRRMATERYLEIVCEAARRLPEDLKQQAAHIDWRKMVDFANRLRHAYHETEVGVVWGIINLHLPPLRSFVETRIRDGSN</sequence>
<dbReference type="AlphaFoldDB" id="A0A418VDY0"/>
<comment type="caution">
    <text evidence="6">The sequence shown here is derived from an EMBL/GenBank/DDBJ whole genome shotgun (WGS) entry which is preliminary data.</text>
</comment>
<dbReference type="InterPro" id="IPR008201">
    <property type="entry name" value="HepT-like"/>
</dbReference>
<reference evidence="6 7" key="1">
    <citation type="submission" date="2018-09" db="EMBL/GenBank/DDBJ databases">
        <title>Draft genome sequence of Rhodopseudomonas palustris 2.1.18.</title>
        <authorList>
            <person name="Robertson S.L."/>
            <person name="Meyer T.E."/>
            <person name="Kyndt J.A."/>
        </authorList>
    </citation>
    <scope>NUCLEOTIDE SEQUENCE [LARGE SCALE GENOMIC DNA]</scope>
    <source>
        <strain evidence="6 7">2.1.18</strain>
    </source>
</reference>
<dbReference type="PANTHER" id="PTHR34139:SF1">
    <property type="entry name" value="RNASE MJ1380-RELATED"/>
    <property type="match status" value="1"/>
</dbReference>
<keyword evidence="4" id="KW-0547">Nucleotide-binding</keyword>
<dbReference type="Pfam" id="PF01934">
    <property type="entry name" value="HepT-like"/>
    <property type="match status" value="1"/>
</dbReference>
<evidence type="ECO:0000256" key="1">
    <source>
        <dbReference type="ARBA" id="ARBA00022553"/>
    </source>
</evidence>
<keyword evidence="2" id="KW-1277">Toxin-antitoxin system</keyword>
<dbReference type="Proteomes" id="UP000285523">
    <property type="component" value="Unassembled WGS sequence"/>
</dbReference>
<evidence type="ECO:0000313" key="7">
    <source>
        <dbReference type="Proteomes" id="UP000285523"/>
    </source>
</evidence>
<evidence type="ECO:0000256" key="4">
    <source>
        <dbReference type="ARBA" id="ARBA00022741"/>
    </source>
</evidence>
<evidence type="ECO:0000256" key="2">
    <source>
        <dbReference type="ARBA" id="ARBA00022649"/>
    </source>
</evidence>
<dbReference type="GO" id="GO:0004540">
    <property type="term" value="F:RNA nuclease activity"/>
    <property type="evidence" value="ECO:0007669"/>
    <property type="project" value="InterPro"/>
</dbReference>
<dbReference type="InterPro" id="IPR051813">
    <property type="entry name" value="HepT_RNase_toxin"/>
</dbReference>
<gene>
    <name evidence="6" type="ORF">D4Q52_12335</name>
</gene>
<accession>A0A418VDY0</accession>
<keyword evidence="5" id="KW-0378">Hydrolase</keyword>